<accession>A0A7X0XTX0</accession>
<organism evidence="2 3">
    <name type="scientific">Listeria booriae</name>
    <dbReference type="NCBI Taxonomy" id="1552123"/>
    <lineage>
        <taxon>Bacteria</taxon>
        <taxon>Bacillati</taxon>
        <taxon>Bacillota</taxon>
        <taxon>Bacilli</taxon>
        <taxon>Bacillales</taxon>
        <taxon>Listeriaceae</taxon>
        <taxon>Listeria</taxon>
    </lineage>
</organism>
<proteinExistence type="predicted"/>
<name>A0A7X0XTX0_9LIST</name>
<evidence type="ECO:0000256" key="1">
    <source>
        <dbReference type="SAM" id="Phobius"/>
    </source>
</evidence>
<dbReference type="PANTHER" id="PTHR33989">
    <property type="match status" value="1"/>
</dbReference>
<dbReference type="AlphaFoldDB" id="A0A7X0XTX0"/>
<gene>
    <name evidence="2" type="ORF">HCA46_17605</name>
</gene>
<dbReference type="GO" id="GO:1902815">
    <property type="term" value="P:N,N'-diacetylchitobiose import"/>
    <property type="evidence" value="ECO:0007669"/>
    <property type="project" value="TreeGrafter"/>
</dbReference>
<keyword evidence="2" id="KW-0813">Transport</keyword>
<keyword evidence="1" id="KW-0472">Membrane</keyword>
<feature type="transmembrane region" description="Helical" evidence="1">
    <location>
        <begin position="28"/>
        <end position="48"/>
    </location>
</feature>
<dbReference type="GO" id="GO:0005886">
    <property type="term" value="C:plasma membrane"/>
    <property type="evidence" value="ECO:0007669"/>
    <property type="project" value="TreeGrafter"/>
</dbReference>
<feature type="non-terminal residue" evidence="2">
    <location>
        <position position="1"/>
    </location>
</feature>
<protein>
    <submittedName>
        <fullName evidence="2">PTS sugar transporter subunit IIC</fullName>
    </submittedName>
</protein>
<keyword evidence="1" id="KW-0812">Transmembrane</keyword>
<reference evidence="2 3" key="1">
    <citation type="submission" date="2020-03" db="EMBL/GenBank/DDBJ databases">
        <title>Soil Listeria distribution.</title>
        <authorList>
            <person name="Liao J."/>
            <person name="Wiedmann M."/>
        </authorList>
    </citation>
    <scope>NUCLEOTIDE SEQUENCE [LARGE SCALE GENOMIC DNA]</scope>
    <source>
        <strain evidence="2 3">FSL L7-1017</strain>
    </source>
</reference>
<dbReference type="Proteomes" id="UP000547643">
    <property type="component" value="Unassembled WGS sequence"/>
</dbReference>
<keyword evidence="1" id="KW-1133">Transmembrane helix</keyword>
<comment type="caution">
    <text evidence="2">The sequence shown here is derived from an EMBL/GenBank/DDBJ whole genome shotgun (WGS) entry which is preliminary data.</text>
</comment>
<evidence type="ECO:0000313" key="3">
    <source>
        <dbReference type="Proteomes" id="UP000547643"/>
    </source>
</evidence>
<dbReference type="EMBL" id="JAARUV010000022">
    <property type="protein sequence ID" value="MBC1780638.1"/>
    <property type="molecule type" value="Genomic_DNA"/>
</dbReference>
<dbReference type="PANTHER" id="PTHR33989:SF4">
    <property type="entry name" value="PTS SYSTEM N,N'-DIACETYLCHITOBIOSE-SPECIFIC EIIC COMPONENT"/>
    <property type="match status" value="1"/>
</dbReference>
<evidence type="ECO:0000313" key="2">
    <source>
        <dbReference type="EMBL" id="MBC1780638.1"/>
    </source>
</evidence>
<dbReference type="InterPro" id="IPR051088">
    <property type="entry name" value="PTS_Sugar-EIIC/EIIB"/>
</dbReference>
<keyword evidence="2" id="KW-0762">Sugar transport</keyword>
<sequence>VKIAVVWVLPPLLNSFLATGGDWMAPVISLINMVVAFLIWVPFVITANRVGVPEEEMKA</sequence>